<dbReference type="Pfam" id="PF01053">
    <property type="entry name" value="Cys_Met_Meta_PP"/>
    <property type="match status" value="1"/>
</dbReference>
<dbReference type="Gene3D" id="3.40.640.10">
    <property type="entry name" value="Type I PLP-dependent aspartate aminotransferase-like (Major domain)"/>
    <property type="match status" value="1"/>
</dbReference>
<dbReference type="SUPFAM" id="SSF53383">
    <property type="entry name" value="PLP-dependent transferases"/>
    <property type="match status" value="1"/>
</dbReference>
<dbReference type="InterPro" id="IPR006233">
    <property type="entry name" value="Cys_b_lyase_bac"/>
</dbReference>
<dbReference type="Proteomes" id="UP000005089">
    <property type="component" value="Unassembled WGS sequence"/>
</dbReference>
<dbReference type="PANTHER" id="PTHR43500">
    <property type="entry name" value="CYSTATHIONINE BETA-LYASE-RELATED"/>
    <property type="match status" value="1"/>
</dbReference>
<keyword evidence="3 6" id="KW-0663">Pyridoxal phosphate</keyword>
<dbReference type="eggNOG" id="COG0626">
    <property type="taxonomic scope" value="Bacteria"/>
</dbReference>
<comment type="cofactor">
    <cofactor evidence="1 7">
        <name>pyridoxal 5'-phosphate</name>
        <dbReference type="ChEBI" id="CHEBI:597326"/>
    </cofactor>
</comment>
<comment type="catalytic activity">
    <reaction evidence="5">
        <text>L,L-cystathionine + H2O = L-homocysteine + pyruvate + NH4(+)</text>
        <dbReference type="Rhea" id="RHEA:13965"/>
        <dbReference type="ChEBI" id="CHEBI:15361"/>
        <dbReference type="ChEBI" id="CHEBI:15377"/>
        <dbReference type="ChEBI" id="CHEBI:28938"/>
        <dbReference type="ChEBI" id="CHEBI:58161"/>
        <dbReference type="ChEBI" id="CHEBI:58199"/>
    </reaction>
</comment>
<dbReference type="InterPro" id="IPR015424">
    <property type="entry name" value="PyrdxlP-dep_Trfase"/>
</dbReference>
<keyword evidence="9" id="KW-1185">Reference proteome</keyword>
<dbReference type="PANTHER" id="PTHR43500:SF1">
    <property type="entry name" value="CYSTATHIONINE BETA-LYASE-RELATED"/>
    <property type="match status" value="1"/>
</dbReference>
<evidence type="ECO:0000256" key="3">
    <source>
        <dbReference type="ARBA" id="ARBA00022898"/>
    </source>
</evidence>
<dbReference type="InterPro" id="IPR000277">
    <property type="entry name" value="Cys/Met-Metab_PyrdxlP-dep_enz"/>
</dbReference>
<dbReference type="RefSeq" id="WP_005881542.1">
    <property type="nucleotide sequence ID" value="NZ_CP019430.1"/>
</dbReference>
<dbReference type="HOGENOM" id="CLU_018986_5_1_4"/>
<dbReference type="FunFam" id="3.40.640.10:FF:000046">
    <property type="entry name" value="Cystathionine gamma-lyase"/>
    <property type="match status" value="1"/>
</dbReference>
<feature type="modified residue" description="N6-(pyridoxal phosphate)lysine" evidence="6">
    <location>
        <position position="209"/>
    </location>
</feature>
<dbReference type="OrthoDB" id="9805807at2"/>
<dbReference type="GO" id="GO:0030170">
    <property type="term" value="F:pyridoxal phosphate binding"/>
    <property type="evidence" value="ECO:0007669"/>
    <property type="project" value="InterPro"/>
</dbReference>
<evidence type="ECO:0000256" key="1">
    <source>
        <dbReference type="ARBA" id="ARBA00001933"/>
    </source>
</evidence>
<dbReference type="PIRSF" id="PIRSF001434">
    <property type="entry name" value="CGS"/>
    <property type="match status" value="1"/>
</dbReference>
<keyword evidence="4 8" id="KW-0456">Lyase</keyword>
<dbReference type="EC" id="4.4.1.8" evidence="8"/>
<gene>
    <name evidence="8" type="primary">metC</name>
    <name evidence="8" type="ORF">OFBG_01440</name>
</gene>
<dbReference type="GeneID" id="77134571"/>
<dbReference type="NCBIfam" id="NF005456">
    <property type="entry name" value="PRK07050.1"/>
    <property type="match status" value="1"/>
</dbReference>
<evidence type="ECO:0000313" key="8">
    <source>
        <dbReference type="EMBL" id="EEO30412.1"/>
    </source>
</evidence>
<name>C3XB36_OXAFO</name>
<evidence type="ECO:0000313" key="9">
    <source>
        <dbReference type="Proteomes" id="UP000005089"/>
    </source>
</evidence>
<protein>
    <submittedName>
        <fullName evidence="8">Cystathionine beta-lyase</fullName>
        <ecNumber evidence="8">4.4.1.8</ecNumber>
    </submittedName>
</protein>
<dbReference type="EMBL" id="GG658170">
    <property type="protein sequence ID" value="EEO30412.1"/>
    <property type="molecule type" value="Genomic_DNA"/>
</dbReference>
<reference evidence="8 9" key="1">
    <citation type="submission" date="2009-02" db="EMBL/GenBank/DDBJ databases">
        <title>The Genome Sequence of Oxalobacter formigenes OXCC13.</title>
        <authorList>
            <consortium name="The Broad Institute Genome Sequencing Platform"/>
            <person name="Ward D."/>
            <person name="Young S.K."/>
            <person name="Kodira C.D."/>
            <person name="Zeng Q."/>
            <person name="Koehrsen M."/>
            <person name="Alvarado L."/>
            <person name="Berlin A."/>
            <person name="Borenstein D."/>
            <person name="Chen Z."/>
            <person name="Engels R."/>
            <person name="Freedman E."/>
            <person name="Gellesch M."/>
            <person name="Goldberg J."/>
            <person name="Griggs A."/>
            <person name="Gujja S."/>
            <person name="Heiman D."/>
            <person name="Hepburn T."/>
            <person name="Howarth C."/>
            <person name="Jen D."/>
            <person name="Larson L."/>
            <person name="Lewis B."/>
            <person name="Mehta T."/>
            <person name="Park D."/>
            <person name="Pearson M."/>
            <person name="Roberts A."/>
            <person name="Saif S."/>
            <person name="Shea T."/>
            <person name="Shenoy N."/>
            <person name="Sisk P."/>
            <person name="Stolte C."/>
            <person name="Sykes S."/>
            <person name="Walk T."/>
            <person name="White J."/>
            <person name="Yandava C."/>
            <person name="Allison M.J."/>
            <person name="Lander E."/>
            <person name="Nusbaum C."/>
            <person name="Galagan J."/>
            <person name="Birren B."/>
        </authorList>
    </citation>
    <scope>NUCLEOTIDE SEQUENCE [LARGE SCALE GENOMIC DNA]</scope>
    <source>
        <strain evidence="8 9">OXCC13</strain>
    </source>
</reference>
<dbReference type="GO" id="GO:0019346">
    <property type="term" value="P:transsulfuration"/>
    <property type="evidence" value="ECO:0007669"/>
    <property type="project" value="InterPro"/>
</dbReference>
<evidence type="ECO:0000256" key="7">
    <source>
        <dbReference type="RuleBase" id="RU362118"/>
    </source>
</evidence>
<evidence type="ECO:0000256" key="4">
    <source>
        <dbReference type="ARBA" id="ARBA00023239"/>
    </source>
</evidence>
<evidence type="ECO:0000256" key="2">
    <source>
        <dbReference type="ARBA" id="ARBA00009077"/>
    </source>
</evidence>
<dbReference type="Gene3D" id="3.90.1150.10">
    <property type="entry name" value="Aspartate Aminotransferase, domain 1"/>
    <property type="match status" value="1"/>
</dbReference>
<comment type="similarity">
    <text evidence="2 7">Belongs to the trans-sulfuration enzymes family.</text>
</comment>
<dbReference type="GO" id="GO:0047804">
    <property type="term" value="F:cysteine-S-conjugate beta-lyase activity"/>
    <property type="evidence" value="ECO:0007669"/>
    <property type="project" value="InterPro"/>
</dbReference>
<sequence>MNAKTKSKQTGIVHSDYVPPAGFSAFPPAVYHASTVIFDTVEALRSREWIGRDSYTYGLHGTPTTFTLEAQLANIEGGNHCVLAPSGLAAITIVDMAFLKTGDDVLIPENIYNPNRELGNWLSKDFGVSVRYYDPLIGAGIADLILPNTRLIWAETPGSITMEVPDIPAFCKAAHEKGVIVAVDNTWAAGLVFDAFGHGADVVVQAVTKYQAGASDLLMGAVITRDEELNRKINMAHMRLGMGVSPDDTYLVLRSLASMKVRFEKSGESSMIVANWLKQRPEISKILHPAFPDCPGHDIFERDFTGTGGLFSVLFDERYTEAQTDRFLEALKLFKMGFSWGGTHSLSVPYRIRPDRKDWNQRDHQLIRFYIGLEDPADLIADLEQALSTLD</sequence>
<organism evidence="8 9">
    <name type="scientific">Oxalobacter formigenes OXCC13</name>
    <dbReference type="NCBI Taxonomy" id="556269"/>
    <lineage>
        <taxon>Bacteria</taxon>
        <taxon>Pseudomonadati</taxon>
        <taxon>Pseudomonadota</taxon>
        <taxon>Betaproteobacteria</taxon>
        <taxon>Burkholderiales</taxon>
        <taxon>Oxalobacteraceae</taxon>
        <taxon>Oxalobacter</taxon>
    </lineage>
</organism>
<dbReference type="InterPro" id="IPR015422">
    <property type="entry name" value="PyrdxlP-dep_Trfase_small"/>
</dbReference>
<accession>C3XB36</accession>
<evidence type="ECO:0000256" key="5">
    <source>
        <dbReference type="ARBA" id="ARBA00047517"/>
    </source>
</evidence>
<dbReference type="AlphaFoldDB" id="C3XB36"/>
<proteinExistence type="inferred from homology"/>
<dbReference type="STRING" id="847.BRW83_0664"/>
<dbReference type="NCBIfam" id="TIGR01324">
    <property type="entry name" value="cysta_beta_ly_B"/>
    <property type="match status" value="1"/>
</dbReference>
<evidence type="ECO:0000256" key="6">
    <source>
        <dbReference type="PIRSR" id="PIRSR001434-2"/>
    </source>
</evidence>
<dbReference type="InterPro" id="IPR015421">
    <property type="entry name" value="PyrdxlP-dep_Trfase_major"/>
</dbReference>
<dbReference type="GO" id="GO:0019450">
    <property type="term" value="P:L-cysteine catabolic process to pyruvate"/>
    <property type="evidence" value="ECO:0007669"/>
    <property type="project" value="TreeGrafter"/>
</dbReference>